<evidence type="ECO:0000313" key="2">
    <source>
        <dbReference type="EMBL" id="KAF5339058.1"/>
    </source>
</evidence>
<proteinExistence type="predicted"/>
<dbReference type="Proteomes" id="UP000518752">
    <property type="component" value="Unassembled WGS sequence"/>
</dbReference>
<sequence length="190" mass="21883">MSRVQHGSPKKNQLIGAIQAGKNVVEAAELTQIPYTTAKKIWAKYQQTGTTSNRARSGRPAKLDERTTRKLVREARNNRRKPFREIGNSVEPRLGATTVRVHLAAKGYHHRVAQRVPYLKKEHKVKRKDWARFVEGADWSELIWSDKCYVYIGDKKGRVHVTRREDEEYDEDCLVPMATGTRQLRSCSEP</sequence>
<dbReference type="InterPro" id="IPR002492">
    <property type="entry name" value="Transposase_Tc1-like"/>
</dbReference>
<dbReference type="InterPro" id="IPR009057">
    <property type="entry name" value="Homeodomain-like_sf"/>
</dbReference>
<evidence type="ECO:0000313" key="3">
    <source>
        <dbReference type="Proteomes" id="UP000518752"/>
    </source>
</evidence>
<dbReference type="OrthoDB" id="2431447at2759"/>
<dbReference type="Pfam" id="PF01498">
    <property type="entry name" value="HTH_Tnp_Tc3_2"/>
    <property type="match status" value="1"/>
</dbReference>
<dbReference type="GO" id="GO:0006313">
    <property type="term" value="P:DNA transposition"/>
    <property type="evidence" value="ECO:0007669"/>
    <property type="project" value="InterPro"/>
</dbReference>
<dbReference type="AlphaFoldDB" id="A0A8H5FJV6"/>
<dbReference type="GO" id="GO:0015074">
    <property type="term" value="P:DNA integration"/>
    <property type="evidence" value="ECO:0007669"/>
    <property type="project" value="InterPro"/>
</dbReference>
<gene>
    <name evidence="2" type="ORF">D9757_015520</name>
</gene>
<dbReference type="InterPro" id="IPR036397">
    <property type="entry name" value="RNaseH_sf"/>
</dbReference>
<name>A0A8H5FJV6_9AGAR</name>
<dbReference type="EMBL" id="JAACJN010000561">
    <property type="protein sequence ID" value="KAF5339058.1"/>
    <property type="molecule type" value="Genomic_DNA"/>
</dbReference>
<dbReference type="SUPFAM" id="SSF46689">
    <property type="entry name" value="Homeodomain-like"/>
    <property type="match status" value="1"/>
</dbReference>
<evidence type="ECO:0000259" key="1">
    <source>
        <dbReference type="Pfam" id="PF01498"/>
    </source>
</evidence>
<accession>A0A8H5FJV6</accession>
<protein>
    <recommendedName>
        <fullName evidence="1">Transposase Tc1-like domain-containing protein</fullName>
    </recommendedName>
</protein>
<comment type="caution">
    <text evidence="2">The sequence shown here is derived from an EMBL/GenBank/DDBJ whole genome shotgun (WGS) entry which is preliminary data.</text>
</comment>
<keyword evidence="3" id="KW-1185">Reference proteome</keyword>
<reference evidence="2 3" key="1">
    <citation type="journal article" date="2020" name="ISME J.">
        <title>Uncovering the hidden diversity of litter-decomposition mechanisms in mushroom-forming fungi.</title>
        <authorList>
            <person name="Floudas D."/>
            <person name="Bentzer J."/>
            <person name="Ahren D."/>
            <person name="Johansson T."/>
            <person name="Persson P."/>
            <person name="Tunlid A."/>
        </authorList>
    </citation>
    <scope>NUCLEOTIDE SEQUENCE [LARGE SCALE GENOMIC DNA]</scope>
    <source>
        <strain evidence="2 3">CBS 406.79</strain>
    </source>
</reference>
<dbReference type="GO" id="GO:0003677">
    <property type="term" value="F:DNA binding"/>
    <property type="evidence" value="ECO:0007669"/>
    <property type="project" value="InterPro"/>
</dbReference>
<dbReference type="Gene3D" id="3.30.420.10">
    <property type="entry name" value="Ribonuclease H-like superfamily/Ribonuclease H"/>
    <property type="match status" value="1"/>
</dbReference>
<organism evidence="2 3">
    <name type="scientific">Collybiopsis confluens</name>
    <dbReference type="NCBI Taxonomy" id="2823264"/>
    <lineage>
        <taxon>Eukaryota</taxon>
        <taxon>Fungi</taxon>
        <taxon>Dikarya</taxon>
        <taxon>Basidiomycota</taxon>
        <taxon>Agaricomycotina</taxon>
        <taxon>Agaricomycetes</taxon>
        <taxon>Agaricomycetidae</taxon>
        <taxon>Agaricales</taxon>
        <taxon>Marasmiineae</taxon>
        <taxon>Omphalotaceae</taxon>
        <taxon>Collybiopsis</taxon>
    </lineage>
</organism>
<feature type="domain" description="Transposase Tc1-like" evidence="1">
    <location>
        <begin position="69"/>
        <end position="132"/>
    </location>
</feature>